<evidence type="ECO:0000313" key="3">
    <source>
        <dbReference type="Proteomes" id="UP000000379"/>
    </source>
</evidence>
<feature type="domain" description="SCP" evidence="1">
    <location>
        <begin position="44"/>
        <end position="163"/>
    </location>
</feature>
<accession>D7CXR9</accession>
<organism evidence="2 3">
    <name type="scientific">Truepera radiovictrix (strain DSM 17093 / CIP 108686 / LMG 22925 / RQ-24)</name>
    <dbReference type="NCBI Taxonomy" id="649638"/>
    <lineage>
        <taxon>Bacteria</taxon>
        <taxon>Thermotogati</taxon>
        <taxon>Deinococcota</taxon>
        <taxon>Deinococci</taxon>
        <taxon>Trueperales</taxon>
        <taxon>Trueperaceae</taxon>
        <taxon>Truepera</taxon>
    </lineage>
</organism>
<dbReference type="HOGENOM" id="CLU_735559_0_0_0"/>
<proteinExistence type="predicted"/>
<protein>
    <submittedName>
        <fullName evidence="2">SCP-like extracellular</fullName>
    </submittedName>
</protein>
<reference evidence="3" key="1">
    <citation type="submission" date="2010-05" db="EMBL/GenBank/DDBJ databases">
        <title>The complete genome of Truepera radiovictris DSM 17093.</title>
        <authorList>
            <consortium name="US DOE Joint Genome Institute (JGI-PGF)"/>
            <person name="Lucas S."/>
            <person name="Copeland A."/>
            <person name="Lapidus A."/>
            <person name="Glavina del Rio T."/>
            <person name="Dalin E."/>
            <person name="Tice H."/>
            <person name="Bruce D."/>
            <person name="Goodwin L."/>
            <person name="Pitluck S."/>
            <person name="Kyrpides N."/>
            <person name="Mavromatis K."/>
            <person name="Ovchinnikova G."/>
            <person name="Munk A.C."/>
            <person name="Detter J.C."/>
            <person name="Han C."/>
            <person name="Tapia R."/>
            <person name="Land M."/>
            <person name="Hauser L."/>
            <person name="Markowitz V."/>
            <person name="Cheng J.-F."/>
            <person name="Hugenholtz P."/>
            <person name="Woyke T."/>
            <person name="Wu D."/>
            <person name="Tindall B."/>
            <person name="Pomrenke H.G."/>
            <person name="Brambilla E."/>
            <person name="Klenk H.-P."/>
            <person name="Eisen J.A."/>
        </authorList>
    </citation>
    <scope>NUCLEOTIDE SEQUENCE [LARGE SCALE GENOMIC DNA]</scope>
    <source>
        <strain evidence="3">DSM 17093 / CIP 108686 / LMG 22925 / RQ-24</strain>
    </source>
</reference>
<dbReference type="EMBL" id="CP002049">
    <property type="protein sequence ID" value="ADI14671.1"/>
    <property type="molecule type" value="Genomic_DNA"/>
</dbReference>
<dbReference type="eggNOG" id="COG2340">
    <property type="taxonomic scope" value="Bacteria"/>
</dbReference>
<gene>
    <name evidence="2" type="ordered locus">Trad_1552</name>
</gene>
<dbReference type="Pfam" id="PF00188">
    <property type="entry name" value="CAP"/>
    <property type="match status" value="1"/>
</dbReference>
<dbReference type="InterPro" id="IPR014044">
    <property type="entry name" value="CAP_dom"/>
</dbReference>
<dbReference type="InterPro" id="IPR035940">
    <property type="entry name" value="CAP_sf"/>
</dbReference>
<dbReference type="KEGG" id="tra:Trad_1552"/>
<dbReference type="Proteomes" id="UP000000379">
    <property type="component" value="Chromosome"/>
</dbReference>
<dbReference type="PANTHER" id="PTHR31157:SF1">
    <property type="entry name" value="SCP DOMAIN-CONTAINING PROTEIN"/>
    <property type="match status" value="1"/>
</dbReference>
<evidence type="ECO:0000313" key="2">
    <source>
        <dbReference type="EMBL" id="ADI14671.1"/>
    </source>
</evidence>
<sequence length="376" mass="39534">MKLPGARFALTVILWGTLVGAAVRAAPAPYPPLPADPTLEAELLNLTNAARAREGLGALVPDEALALAARHHALEMRTLGFFAHTSPTPENATLSRRVARSGSFARVLGENLAWIRGGAVAAESVAGWLSSPGHRANLLSPDFTHVGFGSAAAEDGRTFVAQVFAYLPAPLEAAEVVATPEQVTLTAVRFELTRPAEVALFYEGDLGGAHTPVTALEAGEHTLTTEALGAGEAVHLQLGVRAPGANGSFSAQDEGWLEAGRWRGGGGAPRDGARLLQVTQRRQERRTEEVQLRFAGRLPRGLGGWWGERFFAPTLEETAVGTVLRATVPTADGAEGPPVLLLGEPDGAGTYRVVYGFQLLREGDAPRLVPAPPDAP</sequence>
<dbReference type="PANTHER" id="PTHR31157">
    <property type="entry name" value="SCP DOMAIN-CONTAINING PROTEIN"/>
    <property type="match status" value="1"/>
</dbReference>
<evidence type="ECO:0000259" key="1">
    <source>
        <dbReference type="Pfam" id="PF00188"/>
    </source>
</evidence>
<dbReference type="CDD" id="cd05379">
    <property type="entry name" value="CAP_bacterial"/>
    <property type="match status" value="1"/>
</dbReference>
<reference evidence="2 3" key="2">
    <citation type="journal article" date="2011" name="Stand. Genomic Sci.">
        <title>Complete genome sequence of Truepera radiovictrix type strain (RQ-24).</title>
        <authorList>
            <person name="Ivanova N."/>
            <person name="Rohde C."/>
            <person name="Munk C."/>
            <person name="Nolan M."/>
            <person name="Lucas S."/>
            <person name="Del Rio T.G."/>
            <person name="Tice H."/>
            <person name="Deshpande S."/>
            <person name="Cheng J.F."/>
            <person name="Tapia R."/>
            <person name="Han C."/>
            <person name="Goodwin L."/>
            <person name="Pitluck S."/>
            <person name="Liolios K."/>
            <person name="Mavromatis K."/>
            <person name="Mikhailova N."/>
            <person name="Pati A."/>
            <person name="Chen A."/>
            <person name="Palaniappan K."/>
            <person name="Land M."/>
            <person name="Hauser L."/>
            <person name="Chang Y.J."/>
            <person name="Jeffries C.D."/>
            <person name="Brambilla E."/>
            <person name="Rohde M."/>
            <person name="Goker M."/>
            <person name="Tindall B.J."/>
            <person name="Woyke T."/>
            <person name="Bristow J."/>
            <person name="Eisen J.A."/>
            <person name="Markowitz V."/>
            <person name="Hugenholtz P."/>
            <person name="Kyrpides N.C."/>
            <person name="Klenk H.P."/>
            <person name="Lapidus A."/>
        </authorList>
    </citation>
    <scope>NUCLEOTIDE SEQUENCE [LARGE SCALE GENOMIC DNA]</scope>
    <source>
        <strain evidence="3">DSM 17093 / CIP 108686 / LMG 22925 / RQ-24</strain>
    </source>
</reference>
<dbReference type="Gene3D" id="3.40.33.10">
    <property type="entry name" value="CAP"/>
    <property type="match status" value="1"/>
</dbReference>
<keyword evidence="3" id="KW-1185">Reference proteome</keyword>
<dbReference type="SUPFAM" id="SSF55797">
    <property type="entry name" value="PR-1-like"/>
    <property type="match status" value="1"/>
</dbReference>
<dbReference type="AlphaFoldDB" id="D7CXR9"/>
<name>D7CXR9_TRURR</name>
<dbReference type="STRING" id="649638.Trad_1552"/>
<dbReference type="OrthoDB" id="9783944at2"/>
<dbReference type="RefSeq" id="WP_013178039.1">
    <property type="nucleotide sequence ID" value="NC_014221.1"/>
</dbReference>